<dbReference type="EMBL" id="JBHUOV010000002">
    <property type="protein sequence ID" value="MFD2823840.1"/>
    <property type="molecule type" value="Genomic_DNA"/>
</dbReference>
<evidence type="ECO:0000313" key="2">
    <source>
        <dbReference type="Proteomes" id="UP001597533"/>
    </source>
</evidence>
<organism evidence="1 2">
    <name type="scientific">Lacinutrix iliipiscaria</name>
    <dbReference type="NCBI Taxonomy" id="1230532"/>
    <lineage>
        <taxon>Bacteria</taxon>
        <taxon>Pseudomonadati</taxon>
        <taxon>Bacteroidota</taxon>
        <taxon>Flavobacteriia</taxon>
        <taxon>Flavobacteriales</taxon>
        <taxon>Flavobacteriaceae</taxon>
        <taxon>Lacinutrix</taxon>
    </lineage>
</organism>
<sequence length="98" mass="10727">MKSDIYLKIVLTIIAINLTFATLKDVSIIPEAHANSISELNNNVTIPTNEDGSINVKILPSETINVNLTQIDGSQVPTTTKYYMNGTPYYPMIVANAN</sequence>
<protein>
    <submittedName>
        <fullName evidence="1">Uncharacterized protein</fullName>
    </submittedName>
</protein>
<gene>
    <name evidence="1" type="ORF">ACFS5M_09180</name>
</gene>
<dbReference type="Proteomes" id="UP001597533">
    <property type="component" value="Unassembled WGS sequence"/>
</dbReference>
<comment type="caution">
    <text evidence="1">The sequence shown here is derived from an EMBL/GenBank/DDBJ whole genome shotgun (WGS) entry which is preliminary data.</text>
</comment>
<dbReference type="RefSeq" id="WP_183488091.1">
    <property type="nucleotide sequence ID" value="NZ_JBHUOV010000002.1"/>
</dbReference>
<proteinExistence type="predicted"/>
<keyword evidence="2" id="KW-1185">Reference proteome</keyword>
<name>A0ABW5WRM7_9FLAO</name>
<reference evidence="2" key="1">
    <citation type="journal article" date="2019" name="Int. J. Syst. Evol. Microbiol.">
        <title>The Global Catalogue of Microorganisms (GCM) 10K type strain sequencing project: providing services to taxonomists for standard genome sequencing and annotation.</title>
        <authorList>
            <consortium name="The Broad Institute Genomics Platform"/>
            <consortium name="The Broad Institute Genome Sequencing Center for Infectious Disease"/>
            <person name="Wu L."/>
            <person name="Ma J."/>
        </authorList>
    </citation>
    <scope>NUCLEOTIDE SEQUENCE [LARGE SCALE GENOMIC DNA]</scope>
    <source>
        <strain evidence="2">KCTC 32141</strain>
    </source>
</reference>
<accession>A0ABW5WRM7</accession>
<evidence type="ECO:0000313" key="1">
    <source>
        <dbReference type="EMBL" id="MFD2823840.1"/>
    </source>
</evidence>